<keyword evidence="9" id="KW-1185">Reference proteome</keyword>
<reference evidence="9" key="1">
    <citation type="submission" date="2016-10" db="EMBL/GenBank/DDBJ databases">
        <authorList>
            <person name="Varghese N."/>
            <person name="Submissions S."/>
        </authorList>
    </citation>
    <scope>NUCLEOTIDE SEQUENCE [LARGE SCALE GENOMIC DNA]</scope>
    <source>
        <strain evidence="9">CGMCC 1.10218</strain>
    </source>
</reference>
<organism evidence="8 9">
    <name type="scientific">Deinococcus reticulitermitis</name>
    <dbReference type="NCBI Taxonomy" id="856736"/>
    <lineage>
        <taxon>Bacteria</taxon>
        <taxon>Thermotogati</taxon>
        <taxon>Deinococcota</taxon>
        <taxon>Deinococci</taxon>
        <taxon>Deinococcales</taxon>
        <taxon>Deinococcaceae</taxon>
        <taxon>Deinococcus</taxon>
    </lineage>
</organism>
<evidence type="ECO:0000256" key="5">
    <source>
        <dbReference type="ARBA" id="ARBA00023150"/>
    </source>
</evidence>
<comment type="pathway">
    <text evidence="2">Cofactor biosynthesis; molybdopterin biosynthesis.</text>
</comment>
<dbReference type="InterPro" id="IPR008284">
    <property type="entry name" value="MoCF_biosynth_CS"/>
</dbReference>
<comment type="similarity">
    <text evidence="3">Belongs to the MoaB/Mog family.</text>
</comment>
<dbReference type="RefSeq" id="WP_092262866.1">
    <property type="nucleotide sequence ID" value="NZ_FNZA01000001.1"/>
</dbReference>
<feature type="region of interest" description="Disordered" evidence="6">
    <location>
        <begin position="1"/>
        <end position="21"/>
    </location>
</feature>
<dbReference type="GO" id="GO:0005829">
    <property type="term" value="C:cytosol"/>
    <property type="evidence" value="ECO:0007669"/>
    <property type="project" value="TreeGrafter"/>
</dbReference>
<dbReference type="UniPathway" id="UPA00344"/>
<evidence type="ECO:0000313" key="8">
    <source>
        <dbReference type="EMBL" id="SEI70534.1"/>
    </source>
</evidence>
<dbReference type="GO" id="GO:0006777">
    <property type="term" value="P:Mo-molybdopterin cofactor biosynthetic process"/>
    <property type="evidence" value="ECO:0007669"/>
    <property type="project" value="UniProtKB-KW"/>
</dbReference>
<evidence type="ECO:0000256" key="3">
    <source>
        <dbReference type="ARBA" id="ARBA00006112"/>
    </source>
</evidence>
<dbReference type="InterPro" id="IPR036425">
    <property type="entry name" value="MoaB/Mog-like_dom_sf"/>
</dbReference>
<dbReference type="EMBL" id="FNZA01000001">
    <property type="protein sequence ID" value="SEI70534.1"/>
    <property type="molecule type" value="Genomic_DNA"/>
</dbReference>
<dbReference type="Proteomes" id="UP000199223">
    <property type="component" value="Unassembled WGS sequence"/>
</dbReference>
<dbReference type="NCBIfam" id="TIGR00177">
    <property type="entry name" value="molyb_syn"/>
    <property type="match status" value="1"/>
</dbReference>
<gene>
    <name evidence="8" type="ORF">SAMN04488058_101393</name>
</gene>
<evidence type="ECO:0000256" key="4">
    <source>
        <dbReference type="ARBA" id="ARBA00015262"/>
    </source>
</evidence>
<dbReference type="PANTHER" id="PTHR43232">
    <property type="entry name" value="MOLYBDENUM COFACTOR BIOSYNTHESIS PROTEIN B"/>
    <property type="match status" value="1"/>
</dbReference>
<dbReference type="PANTHER" id="PTHR43232:SF2">
    <property type="entry name" value="MOLYBDENUM COFACTOR BIOSYNTHESIS PROTEIN B"/>
    <property type="match status" value="1"/>
</dbReference>
<dbReference type="InterPro" id="IPR001453">
    <property type="entry name" value="MoaB/Mog_dom"/>
</dbReference>
<accession>A0A1H6SXI3</accession>
<protein>
    <recommendedName>
        <fullName evidence="4">Molybdenum cofactor biosynthesis protein B</fullName>
    </recommendedName>
</protein>
<dbReference type="FunFam" id="3.40.980.10:FF:000006">
    <property type="entry name" value="Molybdenum cofactor biosynthesis protein B"/>
    <property type="match status" value="1"/>
</dbReference>
<dbReference type="AlphaFoldDB" id="A0A1H6SXI3"/>
<name>A0A1H6SXI3_9DEIO</name>
<evidence type="ECO:0000313" key="9">
    <source>
        <dbReference type="Proteomes" id="UP000199223"/>
    </source>
</evidence>
<keyword evidence="5" id="KW-0501">Molybdenum cofactor biosynthesis</keyword>
<proteinExistence type="inferred from homology"/>
<dbReference type="PROSITE" id="PS01078">
    <property type="entry name" value="MOCF_BIOSYNTHESIS_1"/>
    <property type="match status" value="1"/>
</dbReference>
<evidence type="ECO:0000256" key="2">
    <source>
        <dbReference type="ARBA" id="ARBA00005046"/>
    </source>
</evidence>
<comment type="function">
    <text evidence="1">May be involved in the biosynthesis of molybdopterin.</text>
</comment>
<evidence type="ECO:0000256" key="6">
    <source>
        <dbReference type="SAM" id="MobiDB-lite"/>
    </source>
</evidence>
<dbReference type="SUPFAM" id="SSF53218">
    <property type="entry name" value="Molybdenum cofactor biosynthesis proteins"/>
    <property type="match status" value="1"/>
</dbReference>
<sequence length="228" mass="23597">MSEPGPLSPDASVTQHRAQAPHAVRAAVVTISDTRTPETDESGRYLAEALRAAGHTVVETLIVPDDALPIRAALVRLMREADVVLTTGGTGIAGRDVTVPVVESLLTKPLPGFGELFRTLSYGQVGGAAMLSRAVGGLGRGALLFALPGSLNAVKTAWEGLLASELGHLVYEMLRQGQSGPAQVSLPGRVGAAQPTHPTPADQARQVGRHTPRSGLTEPTSSHSAGDE</sequence>
<feature type="domain" description="MoaB/Mog" evidence="7">
    <location>
        <begin position="27"/>
        <end position="169"/>
    </location>
</feature>
<evidence type="ECO:0000259" key="7">
    <source>
        <dbReference type="SMART" id="SM00852"/>
    </source>
</evidence>
<dbReference type="OrthoDB" id="9784492at2"/>
<dbReference type="Gene3D" id="3.40.980.10">
    <property type="entry name" value="MoaB/Mog-like domain"/>
    <property type="match status" value="1"/>
</dbReference>
<dbReference type="InterPro" id="IPR012245">
    <property type="entry name" value="MoaB"/>
</dbReference>
<dbReference type="STRING" id="856736.SAMN04488058_101393"/>
<evidence type="ECO:0000256" key="1">
    <source>
        <dbReference type="ARBA" id="ARBA00003487"/>
    </source>
</evidence>
<dbReference type="CDD" id="cd00886">
    <property type="entry name" value="MogA_MoaB"/>
    <property type="match status" value="1"/>
</dbReference>
<feature type="compositionally biased region" description="Polar residues" evidence="6">
    <location>
        <begin position="217"/>
        <end position="228"/>
    </location>
</feature>
<dbReference type="Pfam" id="PF00994">
    <property type="entry name" value="MoCF_biosynth"/>
    <property type="match status" value="1"/>
</dbReference>
<dbReference type="SMART" id="SM00852">
    <property type="entry name" value="MoCF_biosynth"/>
    <property type="match status" value="1"/>
</dbReference>
<feature type="region of interest" description="Disordered" evidence="6">
    <location>
        <begin position="181"/>
        <end position="228"/>
    </location>
</feature>